<dbReference type="InterPro" id="IPR001173">
    <property type="entry name" value="Glyco_trans_2-like"/>
</dbReference>
<evidence type="ECO:0000259" key="1">
    <source>
        <dbReference type="Pfam" id="PF00535"/>
    </source>
</evidence>
<dbReference type="Gene3D" id="3.90.550.10">
    <property type="entry name" value="Spore Coat Polysaccharide Biosynthesis Protein SpsA, Chain A"/>
    <property type="match status" value="1"/>
</dbReference>
<proteinExistence type="predicted"/>
<organism evidence="3 4">
    <name type="scientific">Leucobacter chromiiresistens</name>
    <dbReference type="NCBI Taxonomy" id="1079994"/>
    <lineage>
        <taxon>Bacteria</taxon>
        <taxon>Bacillati</taxon>
        <taxon>Actinomycetota</taxon>
        <taxon>Actinomycetes</taxon>
        <taxon>Micrococcales</taxon>
        <taxon>Microbacteriaceae</taxon>
        <taxon>Leucobacter</taxon>
    </lineage>
</organism>
<dbReference type="PANTHER" id="PTHR22916:SF3">
    <property type="entry name" value="UDP-GLCNAC:BETAGAL BETA-1,3-N-ACETYLGLUCOSAMINYLTRANSFERASE-LIKE PROTEIN 1"/>
    <property type="match status" value="1"/>
</dbReference>
<evidence type="ECO:0000259" key="2">
    <source>
        <dbReference type="Pfam" id="PF22181"/>
    </source>
</evidence>
<keyword evidence="3" id="KW-0808">Transferase</keyword>
<dbReference type="EMBL" id="LDRK01000018">
    <property type="protein sequence ID" value="KTR86665.1"/>
    <property type="molecule type" value="Genomic_DNA"/>
</dbReference>
<dbReference type="InterPro" id="IPR029044">
    <property type="entry name" value="Nucleotide-diphossugar_trans"/>
</dbReference>
<evidence type="ECO:0000313" key="4">
    <source>
        <dbReference type="Proteomes" id="UP000070810"/>
    </source>
</evidence>
<dbReference type="SUPFAM" id="SSF53448">
    <property type="entry name" value="Nucleotide-diphospho-sugar transferases"/>
    <property type="match status" value="1"/>
</dbReference>
<sequence length="508" mass="56376">MTETAPVVSVVIPVYNSMPYLTGTVESLLAQELAALEIIAIDDGSTDGSGAELDRFAELDDRVTVVHQANSGWPGMPRNRGLERARGTYVLFMDADDTMAPEALRLMVAQADEHDADVVIPRFEGTGGRQVQALFERHPEGPIELARAMETLSPQKLFRRAMLERIGLRFPEGRVRLEDGIFVTRAYIEARRIMFCGAGPLYFIALRDDGGNISGQRIDPENYVASCRRIAETLLEGTPDREAAVALVRQFFGRKGLRFYAPKRWLRMDDAQRARWVALHRDFLHDLLPPEADARIAHPTDRRKVELIRAGDLAGLDALIRAAELLEHTGVVTGTRAVPGGIELTVAVHAAHENAPSRRAGAWLRVRLADRVYRLLRPVITRRTVRGASRVAADLLLRDRPRATLLLSGRKRGRAAAVPGRLAPPAPATGDAPRDAAAPRYRFVLPHDLLRRYRGERVDAWTVLYADRATSGDRARLTAQPGLDRRVDGVRVYATNRGNCSLQVRSTQ</sequence>
<dbReference type="Pfam" id="PF22181">
    <property type="entry name" value="TarS_linker"/>
    <property type="match status" value="1"/>
</dbReference>
<accession>A0A147EQM0</accession>
<dbReference type="GO" id="GO:0016758">
    <property type="term" value="F:hexosyltransferase activity"/>
    <property type="evidence" value="ECO:0007669"/>
    <property type="project" value="UniProtKB-ARBA"/>
</dbReference>
<dbReference type="AlphaFoldDB" id="A0A147EQM0"/>
<feature type="domain" description="TarS/TarP linker" evidence="2">
    <location>
        <begin position="220"/>
        <end position="319"/>
    </location>
</feature>
<dbReference type="OrthoDB" id="3171021at2"/>
<keyword evidence="4" id="KW-1185">Reference proteome</keyword>
<comment type="caution">
    <text evidence="3">The sequence shown here is derived from an EMBL/GenBank/DDBJ whole genome shotgun (WGS) entry which is preliminary data.</text>
</comment>
<dbReference type="CDD" id="cd00761">
    <property type="entry name" value="Glyco_tranf_GTA_type"/>
    <property type="match status" value="1"/>
</dbReference>
<reference evidence="3 4" key="1">
    <citation type="journal article" date="2016" name="Front. Microbiol.">
        <title>Genomic Resource of Rice Seed Associated Bacteria.</title>
        <authorList>
            <person name="Midha S."/>
            <person name="Bansal K."/>
            <person name="Sharma S."/>
            <person name="Kumar N."/>
            <person name="Patil P.P."/>
            <person name="Chaudhry V."/>
            <person name="Patil P.B."/>
        </authorList>
    </citation>
    <scope>NUCLEOTIDE SEQUENCE [LARGE SCALE GENOMIC DNA]</scope>
    <source>
        <strain evidence="3 4">NS354</strain>
    </source>
</reference>
<feature type="domain" description="Glycosyltransferase 2-like" evidence="1">
    <location>
        <begin position="9"/>
        <end position="130"/>
    </location>
</feature>
<dbReference type="PATRIC" id="fig|1079994.3.peg.894"/>
<dbReference type="PANTHER" id="PTHR22916">
    <property type="entry name" value="GLYCOSYLTRANSFERASE"/>
    <property type="match status" value="1"/>
</dbReference>
<name>A0A147EQM0_9MICO</name>
<dbReference type="Pfam" id="PF00535">
    <property type="entry name" value="Glycos_transf_2"/>
    <property type="match status" value="1"/>
</dbReference>
<dbReference type="Proteomes" id="UP000070810">
    <property type="component" value="Unassembled WGS sequence"/>
</dbReference>
<evidence type="ECO:0000313" key="3">
    <source>
        <dbReference type="EMBL" id="KTR86665.1"/>
    </source>
</evidence>
<dbReference type="InterPro" id="IPR054028">
    <property type="entry name" value="TarS/TarP_linker"/>
</dbReference>
<protein>
    <submittedName>
        <fullName evidence="3">Cell wall biosynthesis glycosyltransferase</fullName>
    </submittedName>
</protein>
<gene>
    <name evidence="3" type="ORF">NS354_04290</name>
</gene>
<dbReference type="RefSeq" id="WP_058593397.1">
    <property type="nucleotide sequence ID" value="NZ_LDRK01000018.1"/>
</dbReference>